<dbReference type="PATRIC" id="fig|1434119.4.peg.4455"/>
<dbReference type="GeneID" id="41607623"/>
<dbReference type="EMBL" id="CP009507">
    <property type="protein sequence ID" value="AKB34130.1"/>
    <property type="molecule type" value="Genomic_DNA"/>
</dbReference>
<organism evidence="1 2">
    <name type="scientific">Methanosarcina siciliae HI350</name>
    <dbReference type="NCBI Taxonomy" id="1434119"/>
    <lineage>
        <taxon>Archaea</taxon>
        <taxon>Methanobacteriati</taxon>
        <taxon>Methanobacteriota</taxon>
        <taxon>Stenosarchaea group</taxon>
        <taxon>Methanomicrobia</taxon>
        <taxon>Methanosarcinales</taxon>
        <taxon>Methanosarcinaceae</taxon>
        <taxon>Methanosarcina</taxon>
    </lineage>
</organism>
<keyword evidence="1" id="KW-0687">Ribonucleoprotein</keyword>
<dbReference type="InterPro" id="IPR012546">
    <property type="entry name" value="DUF1699"/>
</dbReference>
<protein>
    <submittedName>
        <fullName evidence="1">Ribosomal protein S6</fullName>
    </submittedName>
</protein>
<dbReference type="HOGENOM" id="CLU_152347_0_0_2"/>
<accession>A0A0E3PH39</accession>
<dbReference type="Pfam" id="PF08004">
    <property type="entry name" value="DUF1699"/>
    <property type="match status" value="1"/>
</dbReference>
<dbReference type="RefSeq" id="WP_052721722.1">
    <property type="nucleotide sequence ID" value="NZ_CP009507.1"/>
</dbReference>
<reference evidence="1 2" key="1">
    <citation type="submission" date="2014-07" db="EMBL/GenBank/DDBJ databases">
        <title>Methanogenic archaea and the global carbon cycle.</title>
        <authorList>
            <person name="Henriksen J.R."/>
            <person name="Luke J."/>
            <person name="Reinhart S."/>
            <person name="Benedict M.N."/>
            <person name="Youngblut N.D."/>
            <person name="Metcalf M.E."/>
            <person name="Whitaker R.J."/>
            <person name="Metcalf W.W."/>
        </authorList>
    </citation>
    <scope>NUCLEOTIDE SEQUENCE [LARGE SCALE GENOMIC DNA]</scope>
    <source>
        <strain evidence="1 2">HI350</strain>
    </source>
</reference>
<name>A0A0E3PH39_9EURY</name>
<evidence type="ECO:0000313" key="2">
    <source>
        <dbReference type="Proteomes" id="UP000033092"/>
    </source>
</evidence>
<dbReference type="Proteomes" id="UP000033092">
    <property type="component" value="Chromosome"/>
</dbReference>
<dbReference type="KEGG" id="msz:MSSIH_3440"/>
<dbReference type="GeneID" id="24862438"/>
<gene>
    <name evidence="1" type="ORF">MSSIH_3440</name>
</gene>
<dbReference type="AlphaFoldDB" id="A0A0E3PH39"/>
<dbReference type="GO" id="GO:0005840">
    <property type="term" value="C:ribosome"/>
    <property type="evidence" value="ECO:0007669"/>
    <property type="project" value="UniProtKB-KW"/>
</dbReference>
<keyword evidence="1" id="KW-0689">Ribosomal protein</keyword>
<proteinExistence type="predicted"/>
<sequence length="154" mass="17471">MGLGSIRIRVVTSRDEILSLEHEEKAVHLAFRPSDRDLFSLVKTCPGIEILQLPASSYEGLSKFIKMFLGSSGIHLVKGDVSGHWHDLNNYFVIPSYVLEKIKELEVQGRTEEEIIEEITSLRKISPDMVLHLLHSSFLTTCPERPGINNINRF</sequence>
<evidence type="ECO:0000313" key="1">
    <source>
        <dbReference type="EMBL" id="AKB34130.1"/>
    </source>
</evidence>